<reference evidence="2 3" key="1">
    <citation type="journal article" date="2018" name="Nat. Ecol. Evol.">
        <title>Genomic signatures of mitonuclear coevolution across populations of Tigriopus californicus.</title>
        <authorList>
            <person name="Barreto F.S."/>
            <person name="Watson E.T."/>
            <person name="Lima T.G."/>
            <person name="Willett C.S."/>
            <person name="Edmands S."/>
            <person name="Li W."/>
            <person name="Burton R.S."/>
        </authorList>
    </citation>
    <scope>NUCLEOTIDE SEQUENCE [LARGE SCALE GENOMIC DNA]</scope>
    <source>
        <strain evidence="2 3">San Diego</strain>
    </source>
</reference>
<protein>
    <submittedName>
        <fullName evidence="2">Uncharacterized protein</fullName>
    </submittedName>
</protein>
<feature type="chain" id="PRO_5021916169" evidence="1">
    <location>
        <begin position="31"/>
        <end position="117"/>
    </location>
</feature>
<keyword evidence="3" id="KW-1185">Reference proteome</keyword>
<evidence type="ECO:0000256" key="1">
    <source>
        <dbReference type="SAM" id="SignalP"/>
    </source>
</evidence>
<name>A0A553N8E5_TIGCA</name>
<dbReference type="Proteomes" id="UP000318571">
    <property type="component" value="Chromosome 8"/>
</dbReference>
<organism evidence="2 3">
    <name type="scientific">Tigriopus californicus</name>
    <name type="common">Marine copepod</name>
    <dbReference type="NCBI Taxonomy" id="6832"/>
    <lineage>
        <taxon>Eukaryota</taxon>
        <taxon>Metazoa</taxon>
        <taxon>Ecdysozoa</taxon>
        <taxon>Arthropoda</taxon>
        <taxon>Crustacea</taxon>
        <taxon>Multicrustacea</taxon>
        <taxon>Hexanauplia</taxon>
        <taxon>Copepoda</taxon>
        <taxon>Harpacticoida</taxon>
        <taxon>Harpacticidae</taxon>
        <taxon>Tigriopus</taxon>
    </lineage>
</organism>
<gene>
    <name evidence="2" type="ORF">TCAL_04215</name>
</gene>
<comment type="caution">
    <text evidence="2">The sequence shown here is derived from an EMBL/GenBank/DDBJ whole genome shotgun (WGS) entry which is preliminary data.</text>
</comment>
<sequence>MARLGNLKSQLILACLSISLFVMCIHVSEAMNVPVLNQRRVERAIRKLSPLEDWGTVLLKRQEAVLQDPRFVNCMGEADGPEDPNFMSVFAKCYSFSGRPRFGKRSWKPFTALKDMY</sequence>
<proteinExistence type="predicted"/>
<keyword evidence="1" id="KW-0732">Signal</keyword>
<dbReference type="AlphaFoldDB" id="A0A553N8E5"/>
<evidence type="ECO:0000313" key="3">
    <source>
        <dbReference type="Proteomes" id="UP000318571"/>
    </source>
</evidence>
<accession>A0A553N8E5</accession>
<evidence type="ECO:0000313" key="2">
    <source>
        <dbReference type="EMBL" id="TRY61693.1"/>
    </source>
</evidence>
<feature type="signal peptide" evidence="1">
    <location>
        <begin position="1"/>
        <end position="30"/>
    </location>
</feature>
<dbReference type="EMBL" id="VCGU01000459">
    <property type="protein sequence ID" value="TRY61693.1"/>
    <property type="molecule type" value="Genomic_DNA"/>
</dbReference>